<protein>
    <recommendedName>
        <fullName evidence="1">GSKIP domain-containing protein</fullName>
    </recommendedName>
</protein>
<organism evidence="2 3">
    <name type="scientific">Ruminococcus intestinalis</name>
    <dbReference type="NCBI Taxonomy" id="2763066"/>
    <lineage>
        <taxon>Bacteria</taxon>
        <taxon>Bacillati</taxon>
        <taxon>Bacillota</taxon>
        <taxon>Clostridia</taxon>
        <taxon>Eubacteriales</taxon>
        <taxon>Oscillospiraceae</taxon>
        <taxon>Ruminococcus</taxon>
    </lineage>
</organism>
<dbReference type="Pfam" id="PF05303">
    <property type="entry name" value="GSKIP_dom"/>
    <property type="match status" value="1"/>
</dbReference>
<dbReference type="PROSITE" id="PS51257">
    <property type="entry name" value="PROKAR_LIPOPROTEIN"/>
    <property type="match status" value="1"/>
</dbReference>
<evidence type="ECO:0000259" key="1">
    <source>
        <dbReference type="Pfam" id="PF05303"/>
    </source>
</evidence>
<feature type="domain" description="GSKIP" evidence="1">
    <location>
        <begin position="60"/>
        <end position="124"/>
    </location>
</feature>
<dbReference type="InterPro" id="IPR007967">
    <property type="entry name" value="GSKIP_dom"/>
</dbReference>
<accession>A0ABR7HK65</accession>
<comment type="caution">
    <text evidence="2">The sequence shown here is derived from an EMBL/GenBank/DDBJ whole genome shotgun (WGS) entry which is preliminary data.</text>
</comment>
<reference evidence="2 3" key="1">
    <citation type="submission" date="2020-08" db="EMBL/GenBank/DDBJ databases">
        <title>Genome public.</title>
        <authorList>
            <person name="Liu C."/>
            <person name="Sun Q."/>
        </authorList>
    </citation>
    <scope>NUCLEOTIDE SEQUENCE [LARGE SCALE GENOMIC DNA]</scope>
    <source>
        <strain evidence="2 3">NSJ-71</strain>
    </source>
</reference>
<dbReference type="RefSeq" id="WP_186935114.1">
    <property type="nucleotide sequence ID" value="NZ_JACOPS010000002.1"/>
</dbReference>
<evidence type="ECO:0000313" key="3">
    <source>
        <dbReference type="Proteomes" id="UP000636755"/>
    </source>
</evidence>
<dbReference type="Proteomes" id="UP000636755">
    <property type="component" value="Unassembled WGS sequence"/>
</dbReference>
<sequence length="125" mass="14444">MKKFLIFLISTLILLVGCQSNKVNNDVYFDKIASISWLKPDENEVNFNKEDSEKILDILSKAELSSDNEETNGGLWLNAYTDDNEKYSITICGYKNISFSFDSEHKYKISESDYDTINNLIDSYR</sequence>
<evidence type="ECO:0000313" key="2">
    <source>
        <dbReference type="EMBL" id="MBC5727862.1"/>
    </source>
</evidence>
<keyword evidence="3" id="KW-1185">Reference proteome</keyword>
<proteinExistence type="predicted"/>
<name>A0ABR7HK65_9FIRM</name>
<dbReference type="EMBL" id="JACOPS010000002">
    <property type="protein sequence ID" value="MBC5727862.1"/>
    <property type="molecule type" value="Genomic_DNA"/>
</dbReference>
<gene>
    <name evidence="2" type="ORF">H8R91_04890</name>
</gene>